<evidence type="ECO:0008006" key="4">
    <source>
        <dbReference type="Google" id="ProtNLM"/>
    </source>
</evidence>
<dbReference type="EMBL" id="FXUV02000013">
    <property type="protein sequence ID" value="SNB61581.1"/>
    <property type="molecule type" value="Genomic_DNA"/>
</dbReference>
<dbReference type="InterPro" id="IPR007612">
    <property type="entry name" value="LOR"/>
</dbReference>
<gene>
    <name evidence="2" type="ORF">KEBURONENSIS_00860</name>
    <name evidence="1" type="ORF">KEBURONENSIS_01530</name>
</gene>
<protein>
    <recommendedName>
        <fullName evidence="4">LURP-one-related family protein</fullName>
    </recommendedName>
</protein>
<reference evidence="1" key="1">
    <citation type="submission" date="2017-05" db="EMBL/GenBank/DDBJ databases">
        <authorList>
            <person name="Song R."/>
            <person name="Chenine A.L."/>
            <person name="Ruprecht R.M."/>
        </authorList>
    </citation>
    <scope>NUCLEOTIDE SEQUENCE</scope>
    <source>
        <strain evidence="1">Kingella_eburonensis</strain>
    </source>
</reference>
<evidence type="ECO:0000313" key="2">
    <source>
        <dbReference type="EMBL" id="SNB61581.1"/>
    </source>
</evidence>
<reference evidence="2 3" key="2">
    <citation type="submission" date="2017-06" db="EMBL/GenBank/DDBJ databases">
        <authorList>
            <person name="Kim H.J."/>
            <person name="Triplett B.A."/>
        </authorList>
    </citation>
    <scope>NUCLEOTIDE SEQUENCE [LARGE SCALE GENOMIC DNA]</scope>
    <source>
        <strain evidence="2">Kingella_eburonensis</strain>
    </source>
</reference>
<evidence type="ECO:0000313" key="1">
    <source>
        <dbReference type="EMBL" id="SMQ12629.1"/>
    </source>
</evidence>
<sequence>MKNLQFPLNFQFKILTPSNDFSVLDAQGNEVAYTRQKIFKLKEGIEIFRNSSRQERLYQINANRILDFNACYKITNEQGLELGSICRSGMRSLWQTHYEIFGANSLKLYDIQETNPWISVLDGLLGEVPILGMFTGYFFNPSYTITDTQGKQDYLLQKEASLLERKFSLQKTGNAANDELVTLSCMMLMLMERADG</sequence>
<name>A0A238T930_9NEIS</name>
<dbReference type="STRING" id="1522312.GCA_900177895_00457"/>
<evidence type="ECO:0000313" key="3">
    <source>
        <dbReference type="Proteomes" id="UP000215450"/>
    </source>
</evidence>
<dbReference type="OrthoDB" id="572274at2"/>
<accession>A0A238T930</accession>
<dbReference type="RefSeq" id="WP_095062781.1">
    <property type="nucleotide sequence ID" value="NZ_FXUV02000013.1"/>
</dbReference>
<keyword evidence="3" id="KW-1185">Reference proteome</keyword>
<dbReference type="EMBL" id="FXUV01000027">
    <property type="protein sequence ID" value="SMQ12629.1"/>
    <property type="molecule type" value="Genomic_DNA"/>
</dbReference>
<dbReference type="Proteomes" id="UP000215450">
    <property type="component" value="Unassembled WGS sequence"/>
</dbReference>
<dbReference type="Pfam" id="PF04525">
    <property type="entry name" value="LOR"/>
    <property type="match status" value="1"/>
</dbReference>
<proteinExistence type="predicted"/>
<dbReference type="AlphaFoldDB" id="A0A238T930"/>
<organism evidence="2 3">
    <name type="scientific">Kingella negevensis</name>
    <dbReference type="NCBI Taxonomy" id="1522312"/>
    <lineage>
        <taxon>Bacteria</taxon>
        <taxon>Pseudomonadati</taxon>
        <taxon>Pseudomonadota</taxon>
        <taxon>Betaproteobacteria</taxon>
        <taxon>Neisseriales</taxon>
        <taxon>Neisseriaceae</taxon>
        <taxon>Kingella</taxon>
    </lineage>
</organism>